<feature type="domain" description="Myotubularin phosphatase" evidence="2">
    <location>
        <begin position="1"/>
        <end position="39"/>
    </location>
</feature>
<proteinExistence type="predicted"/>
<feature type="compositionally biased region" description="Basic and acidic residues" evidence="1">
    <location>
        <begin position="93"/>
        <end position="107"/>
    </location>
</feature>
<dbReference type="InterPro" id="IPR011993">
    <property type="entry name" value="PH-like_dom_sf"/>
</dbReference>
<dbReference type="PROSITE" id="PS51339">
    <property type="entry name" value="PPASE_MYOTUBULARIN"/>
    <property type="match status" value="1"/>
</dbReference>
<feature type="region of interest" description="Disordered" evidence="1">
    <location>
        <begin position="93"/>
        <end position="112"/>
    </location>
</feature>
<gene>
    <name evidence="3" type="ORF">DSTB1V02_LOCUS14614</name>
</gene>
<evidence type="ECO:0000313" key="4">
    <source>
        <dbReference type="Proteomes" id="UP000677054"/>
    </source>
</evidence>
<keyword evidence="4" id="KW-1185">Reference proteome</keyword>
<dbReference type="InterPro" id="IPR048994">
    <property type="entry name" value="PH-GRAM_MTMR6-9"/>
</dbReference>
<dbReference type="Pfam" id="PF21098">
    <property type="entry name" value="PH-GRAM_MTMR6-like"/>
    <property type="match status" value="1"/>
</dbReference>
<sequence>MATHANDYVNPLYVAETAKNYLLQPCVAPQALRFWRGLYTRFEAGVHPRDNLDDIVSSLDQQCTCLEEHTKLLNKRISMLKDLLTKYKETKSARKGTVERESKEEKNGLVLGANPPSLKAGEQLTGEQLAMELSSVSLDWKSLRNVTQCSCSTAFDNHSIKIQHSHIGSVEKLSLSTSGCPLHIRCKTFL</sequence>
<dbReference type="AlphaFoldDB" id="A0A7R9AJD5"/>
<dbReference type="Proteomes" id="UP000677054">
    <property type="component" value="Unassembled WGS sequence"/>
</dbReference>
<feature type="non-terminal residue" evidence="3">
    <location>
        <position position="1"/>
    </location>
</feature>
<dbReference type="EMBL" id="CAJPEV010013612">
    <property type="protein sequence ID" value="CAG0906790.1"/>
    <property type="molecule type" value="Genomic_DNA"/>
</dbReference>
<reference evidence="3" key="1">
    <citation type="submission" date="2020-11" db="EMBL/GenBank/DDBJ databases">
        <authorList>
            <person name="Tran Van P."/>
        </authorList>
    </citation>
    <scope>NUCLEOTIDE SEQUENCE</scope>
</reference>
<dbReference type="EMBL" id="LR913130">
    <property type="protein sequence ID" value="CAD7254868.1"/>
    <property type="molecule type" value="Genomic_DNA"/>
</dbReference>
<dbReference type="InterPro" id="IPR010569">
    <property type="entry name" value="Myotubularin-like_Pase_dom"/>
</dbReference>
<organism evidence="3">
    <name type="scientific">Darwinula stevensoni</name>
    <dbReference type="NCBI Taxonomy" id="69355"/>
    <lineage>
        <taxon>Eukaryota</taxon>
        <taxon>Metazoa</taxon>
        <taxon>Ecdysozoa</taxon>
        <taxon>Arthropoda</taxon>
        <taxon>Crustacea</taxon>
        <taxon>Oligostraca</taxon>
        <taxon>Ostracoda</taxon>
        <taxon>Podocopa</taxon>
        <taxon>Podocopida</taxon>
        <taxon>Darwinulocopina</taxon>
        <taxon>Darwinuloidea</taxon>
        <taxon>Darwinulidae</taxon>
        <taxon>Darwinula</taxon>
    </lineage>
</organism>
<accession>A0A7R9AJD5</accession>
<name>A0A7R9AJD5_9CRUS</name>
<protein>
    <recommendedName>
        <fullName evidence="2">Myotubularin phosphatase domain-containing protein</fullName>
    </recommendedName>
</protein>
<dbReference type="Gene3D" id="2.30.29.30">
    <property type="entry name" value="Pleckstrin-homology domain (PH domain)/Phosphotyrosine-binding domain (PTB)"/>
    <property type="match status" value="1"/>
</dbReference>
<evidence type="ECO:0000259" key="2">
    <source>
        <dbReference type="PROSITE" id="PS51339"/>
    </source>
</evidence>
<dbReference type="OrthoDB" id="271628at2759"/>
<evidence type="ECO:0000313" key="3">
    <source>
        <dbReference type="EMBL" id="CAD7254868.1"/>
    </source>
</evidence>
<evidence type="ECO:0000256" key="1">
    <source>
        <dbReference type="SAM" id="MobiDB-lite"/>
    </source>
</evidence>